<accession>A0A9X1UPZ5</accession>
<dbReference type="Pfam" id="PF01739">
    <property type="entry name" value="CheR"/>
    <property type="match status" value="1"/>
</dbReference>
<dbReference type="Gene3D" id="3.40.50.150">
    <property type="entry name" value="Vaccinia Virus protein VP39"/>
    <property type="match status" value="1"/>
</dbReference>
<evidence type="ECO:0000313" key="3">
    <source>
        <dbReference type="Proteomes" id="UP001139238"/>
    </source>
</evidence>
<dbReference type="RefSeq" id="WP_239741437.1">
    <property type="nucleotide sequence ID" value="NZ_JACSYB010000001.1"/>
</dbReference>
<protein>
    <recommendedName>
        <fullName evidence="1">MCP methyltransferase CheR-type SAM-binding domain-containing protein</fullName>
    </recommendedName>
</protein>
<comment type="caution">
    <text evidence="2">The sequence shown here is derived from an EMBL/GenBank/DDBJ whole genome shotgun (WGS) entry which is preliminary data.</text>
</comment>
<sequence length="121" mass="14284">MCVRSGVARCGFNHYLKDVGRDKFSLIPTKKSQWQFFSKNLVDAQQSIPLEAGQCQLIVCNNVLIYFRQFEQRDIVRYLARYLIAKRLPQIGSKHWQISQREWVNIITYKRYQPELTPDSG</sequence>
<dbReference type="Proteomes" id="UP001139238">
    <property type="component" value="Unassembled WGS sequence"/>
</dbReference>
<organism evidence="2 3">
    <name type="scientific">Moraxella tetraodonis</name>
    <dbReference type="NCBI Taxonomy" id="2767221"/>
    <lineage>
        <taxon>Bacteria</taxon>
        <taxon>Pseudomonadati</taxon>
        <taxon>Pseudomonadota</taxon>
        <taxon>Gammaproteobacteria</taxon>
        <taxon>Moraxellales</taxon>
        <taxon>Moraxellaceae</taxon>
        <taxon>Moraxella</taxon>
    </lineage>
</organism>
<dbReference type="InterPro" id="IPR029063">
    <property type="entry name" value="SAM-dependent_MTases_sf"/>
</dbReference>
<gene>
    <name evidence="2" type="ORF">H9W84_01690</name>
</gene>
<reference evidence="2" key="1">
    <citation type="submission" date="2021-08" db="EMBL/GenBank/DDBJ databases">
        <title>Complete genome sequence of Moraxella sp strain PS-22.</title>
        <authorList>
            <person name="Das S.K."/>
        </authorList>
    </citation>
    <scope>NUCLEOTIDE SEQUENCE</scope>
    <source>
        <strain evidence="2">PS-22</strain>
    </source>
</reference>
<evidence type="ECO:0000313" key="2">
    <source>
        <dbReference type="EMBL" id="MCG8146847.1"/>
    </source>
</evidence>
<dbReference type="SUPFAM" id="SSF53335">
    <property type="entry name" value="S-adenosyl-L-methionine-dependent methyltransferases"/>
    <property type="match status" value="1"/>
</dbReference>
<keyword evidence="3" id="KW-1185">Reference proteome</keyword>
<dbReference type="EMBL" id="JACSYB010000001">
    <property type="protein sequence ID" value="MCG8146847.1"/>
    <property type="molecule type" value="Genomic_DNA"/>
</dbReference>
<dbReference type="AlphaFoldDB" id="A0A9X1UPZ5"/>
<dbReference type="InterPro" id="IPR022642">
    <property type="entry name" value="CheR_C"/>
</dbReference>
<proteinExistence type="predicted"/>
<name>A0A9X1UPZ5_9GAMM</name>
<feature type="domain" description="MCP methyltransferase CheR-type SAM-binding" evidence="1">
    <location>
        <begin position="13"/>
        <end position="95"/>
    </location>
</feature>
<evidence type="ECO:0000259" key="1">
    <source>
        <dbReference type="Pfam" id="PF01739"/>
    </source>
</evidence>